<sequence>MTFGPTHDRPFHLTDVRLQASSNQPRQTFCLSASMTLDHPWSRAFQRSTTLMFNNSASLAIHRSTSLAINHSAHSKVIHLGRQQDRGSIVTDRQNLPHCRSTISRSTISLPFDHLKVDHQRRATLQGRPSPIGKNLPLAVQQFPGRPSKTRHPPGRPSRPTDKTERVSRPIDKTFLIVVQQFQVDHLLAVRPFPGRHSRTSRTPLSVLHPEILQHADTRLHQRPIFNDVRTFGLNRSTIRLIDVRQLRMDRSAFLIDVRPLALGTSPSFGKYEQQQLEKSKRPRQPGATKTHQTISTPKHFVLQFNSFFI</sequence>
<proteinExistence type="predicted"/>
<dbReference type="EMBL" id="CM003373">
    <property type="protein sequence ID" value="KOM38151.1"/>
    <property type="molecule type" value="Genomic_DNA"/>
</dbReference>
<evidence type="ECO:0000313" key="3">
    <source>
        <dbReference type="Proteomes" id="UP000053144"/>
    </source>
</evidence>
<gene>
    <name evidence="2" type="ORF">LR48_Vigan03g153300</name>
</gene>
<evidence type="ECO:0000256" key="1">
    <source>
        <dbReference type="SAM" id="MobiDB-lite"/>
    </source>
</evidence>
<dbReference type="Proteomes" id="UP000053144">
    <property type="component" value="Chromosome 3"/>
</dbReference>
<feature type="region of interest" description="Disordered" evidence="1">
    <location>
        <begin position="272"/>
        <end position="295"/>
    </location>
</feature>
<evidence type="ECO:0000313" key="2">
    <source>
        <dbReference type="EMBL" id="KOM38151.1"/>
    </source>
</evidence>
<protein>
    <submittedName>
        <fullName evidence="2">Uncharacterized protein</fullName>
    </submittedName>
</protein>
<organism evidence="2 3">
    <name type="scientific">Phaseolus angularis</name>
    <name type="common">Azuki bean</name>
    <name type="synonym">Vigna angularis</name>
    <dbReference type="NCBI Taxonomy" id="3914"/>
    <lineage>
        <taxon>Eukaryota</taxon>
        <taxon>Viridiplantae</taxon>
        <taxon>Streptophyta</taxon>
        <taxon>Embryophyta</taxon>
        <taxon>Tracheophyta</taxon>
        <taxon>Spermatophyta</taxon>
        <taxon>Magnoliopsida</taxon>
        <taxon>eudicotyledons</taxon>
        <taxon>Gunneridae</taxon>
        <taxon>Pentapetalae</taxon>
        <taxon>rosids</taxon>
        <taxon>fabids</taxon>
        <taxon>Fabales</taxon>
        <taxon>Fabaceae</taxon>
        <taxon>Papilionoideae</taxon>
        <taxon>50 kb inversion clade</taxon>
        <taxon>NPAAA clade</taxon>
        <taxon>indigoferoid/millettioid clade</taxon>
        <taxon>Phaseoleae</taxon>
        <taxon>Vigna</taxon>
    </lineage>
</organism>
<reference evidence="3" key="1">
    <citation type="journal article" date="2015" name="Proc. Natl. Acad. Sci. U.S.A.">
        <title>Genome sequencing of adzuki bean (Vigna angularis) provides insight into high starch and low fat accumulation and domestication.</title>
        <authorList>
            <person name="Yang K."/>
            <person name="Tian Z."/>
            <person name="Chen C."/>
            <person name="Luo L."/>
            <person name="Zhao B."/>
            <person name="Wang Z."/>
            <person name="Yu L."/>
            <person name="Li Y."/>
            <person name="Sun Y."/>
            <person name="Li W."/>
            <person name="Chen Y."/>
            <person name="Li Y."/>
            <person name="Zhang Y."/>
            <person name="Ai D."/>
            <person name="Zhao J."/>
            <person name="Shang C."/>
            <person name="Ma Y."/>
            <person name="Wu B."/>
            <person name="Wang M."/>
            <person name="Gao L."/>
            <person name="Sun D."/>
            <person name="Zhang P."/>
            <person name="Guo F."/>
            <person name="Wang W."/>
            <person name="Li Y."/>
            <person name="Wang J."/>
            <person name="Varshney R.K."/>
            <person name="Wang J."/>
            <person name="Ling H.Q."/>
            <person name="Wan P."/>
        </authorList>
    </citation>
    <scope>NUCLEOTIDE SEQUENCE</scope>
    <source>
        <strain evidence="3">cv. Jingnong 6</strain>
    </source>
</reference>
<feature type="region of interest" description="Disordered" evidence="1">
    <location>
        <begin position="143"/>
        <end position="167"/>
    </location>
</feature>
<dbReference type="AlphaFoldDB" id="A0A0L9U5V3"/>
<accession>A0A0L9U5V3</accession>
<name>A0A0L9U5V3_PHAAN</name>
<dbReference type="Gramene" id="KOM38151">
    <property type="protein sequence ID" value="KOM38151"/>
    <property type="gene ID" value="LR48_Vigan03g153300"/>
</dbReference>